<gene>
    <name evidence="6" type="ORF">FJU08_15585</name>
</gene>
<proteinExistence type="predicted"/>
<evidence type="ECO:0000313" key="7">
    <source>
        <dbReference type="Proteomes" id="UP000318801"/>
    </source>
</evidence>
<organism evidence="6 7">
    <name type="scientific">Martelella alba</name>
    <dbReference type="NCBI Taxonomy" id="2590451"/>
    <lineage>
        <taxon>Bacteria</taxon>
        <taxon>Pseudomonadati</taxon>
        <taxon>Pseudomonadota</taxon>
        <taxon>Alphaproteobacteria</taxon>
        <taxon>Hyphomicrobiales</taxon>
        <taxon>Aurantimonadaceae</taxon>
        <taxon>Martelella</taxon>
    </lineage>
</organism>
<dbReference type="Proteomes" id="UP000318801">
    <property type="component" value="Unassembled WGS sequence"/>
</dbReference>
<dbReference type="RefSeq" id="WP_141149957.1">
    <property type="nucleotide sequence ID" value="NZ_VHLG01000011.1"/>
</dbReference>
<comment type="caution">
    <text evidence="6">The sequence shown here is derived from an EMBL/GenBank/DDBJ whole genome shotgun (WGS) entry which is preliminary data.</text>
</comment>
<dbReference type="SUPFAM" id="SSF48008">
    <property type="entry name" value="GntR ligand-binding domain-like"/>
    <property type="match status" value="1"/>
</dbReference>
<dbReference type="EMBL" id="VHLG01000011">
    <property type="protein sequence ID" value="TPW28758.1"/>
    <property type="molecule type" value="Genomic_DNA"/>
</dbReference>
<dbReference type="GO" id="GO:0003677">
    <property type="term" value="F:DNA binding"/>
    <property type="evidence" value="ECO:0007669"/>
    <property type="project" value="UniProtKB-KW"/>
</dbReference>
<keyword evidence="3" id="KW-0804">Transcription</keyword>
<evidence type="ECO:0000313" key="6">
    <source>
        <dbReference type="EMBL" id="TPW28758.1"/>
    </source>
</evidence>
<dbReference type="SUPFAM" id="SSF46785">
    <property type="entry name" value="Winged helix' DNA-binding domain"/>
    <property type="match status" value="1"/>
</dbReference>
<dbReference type="Pfam" id="PF07729">
    <property type="entry name" value="FCD"/>
    <property type="match status" value="1"/>
</dbReference>
<evidence type="ECO:0000256" key="1">
    <source>
        <dbReference type="ARBA" id="ARBA00023015"/>
    </source>
</evidence>
<name>A0A506U5L6_9HYPH</name>
<reference evidence="6 7" key="1">
    <citation type="submission" date="2019-06" db="EMBL/GenBank/DDBJ databases">
        <authorList>
            <person name="Li M."/>
        </authorList>
    </citation>
    <scope>NUCLEOTIDE SEQUENCE [LARGE SCALE GENOMIC DNA]</scope>
    <source>
        <strain evidence="6 7">BGMRC2036</strain>
    </source>
</reference>
<dbReference type="InterPro" id="IPR036390">
    <property type="entry name" value="WH_DNA-bd_sf"/>
</dbReference>
<dbReference type="GO" id="GO:0003700">
    <property type="term" value="F:DNA-binding transcription factor activity"/>
    <property type="evidence" value="ECO:0007669"/>
    <property type="project" value="InterPro"/>
</dbReference>
<keyword evidence="2" id="KW-0238">DNA-binding</keyword>
<dbReference type="Gene3D" id="1.10.10.10">
    <property type="entry name" value="Winged helix-like DNA-binding domain superfamily/Winged helix DNA-binding domain"/>
    <property type="match status" value="1"/>
</dbReference>
<evidence type="ECO:0000256" key="2">
    <source>
        <dbReference type="ARBA" id="ARBA00023125"/>
    </source>
</evidence>
<dbReference type="CDD" id="cd07377">
    <property type="entry name" value="WHTH_GntR"/>
    <property type="match status" value="1"/>
</dbReference>
<keyword evidence="1" id="KW-0805">Transcription regulation</keyword>
<dbReference type="Gene3D" id="1.20.120.530">
    <property type="entry name" value="GntR ligand-binding domain-like"/>
    <property type="match status" value="1"/>
</dbReference>
<dbReference type="InterPro" id="IPR036388">
    <property type="entry name" value="WH-like_DNA-bd_sf"/>
</dbReference>
<dbReference type="InterPro" id="IPR000524">
    <property type="entry name" value="Tscrpt_reg_HTH_GntR"/>
</dbReference>
<dbReference type="AlphaFoldDB" id="A0A506U5L6"/>
<dbReference type="InterPro" id="IPR011711">
    <property type="entry name" value="GntR_C"/>
</dbReference>
<protein>
    <submittedName>
        <fullName evidence="6">GntR family transcriptional regulator</fullName>
    </submittedName>
</protein>
<sequence length="240" mass="26534">MPRGKSDSKTTARKNGAQTDKAKSLTDQAYDRLRHEIITCKLQPGTDLGEQELAEKLAMSKTPVREALARLTLEGLVEAFPRRGYRITPVTVKSVNDVFTVRKALEGVACELAADRLTDEEIDRIEALSDATYVPGEEPTIEAFIKTNNDFHAAIAEGARVPRLVTLISSYLEESTRLFYMGAAMRDVNPETSTDHARIVAALRRHDSDAAREAIIQHTENTRRGLLTALISDSESLLVL</sequence>
<keyword evidence="7" id="KW-1185">Reference proteome</keyword>
<evidence type="ECO:0000256" key="4">
    <source>
        <dbReference type="SAM" id="MobiDB-lite"/>
    </source>
</evidence>
<dbReference type="InterPro" id="IPR008920">
    <property type="entry name" value="TF_FadR/GntR_C"/>
</dbReference>
<dbReference type="SMART" id="SM00895">
    <property type="entry name" value="FCD"/>
    <property type="match status" value="1"/>
</dbReference>
<feature type="region of interest" description="Disordered" evidence="4">
    <location>
        <begin position="1"/>
        <end position="25"/>
    </location>
</feature>
<dbReference type="Pfam" id="PF00392">
    <property type="entry name" value="GntR"/>
    <property type="match status" value="1"/>
</dbReference>
<evidence type="ECO:0000259" key="5">
    <source>
        <dbReference type="PROSITE" id="PS50949"/>
    </source>
</evidence>
<evidence type="ECO:0000256" key="3">
    <source>
        <dbReference type="ARBA" id="ARBA00023163"/>
    </source>
</evidence>
<dbReference type="SMART" id="SM00345">
    <property type="entry name" value="HTH_GNTR"/>
    <property type="match status" value="1"/>
</dbReference>
<dbReference type="PROSITE" id="PS50949">
    <property type="entry name" value="HTH_GNTR"/>
    <property type="match status" value="1"/>
</dbReference>
<dbReference type="PANTHER" id="PTHR43537">
    <property type="entry name" value="TRANSCRIPTIONAL REGULATOR, GNTR FAMILY"/>
    <property type="match status" value="1"/>
</dbReference>
<dbReference type="OrthoDB" id="9028214at2"/>
<feature type="compositionally biased region" description="Basic and acidic residues" evidence="4">
    <location>
        <begin position="1"/>
        <end position="10"/>
    </location>
</feature>
<feature type="domain" description="HTH gntR-type" evidence="5">
    <location>
        <begin position="23"/>
        <end position="90"/>
    </location>
</feature>
<accession>A0A506U5L6</accession>
<dbReference type="PANTHER" id="PTHR43537:SF5">
    <property type="entry name" value="UXU OPERON TRANSCRIPTIONAL REGULATOR"/>
    <property type="match status" value="1"/>
</dbReference>